<protein>
    <submittedName>
        <fullName evidence="1">Uncharacterized protein</fullName>
    </submittedName>
</protein>
<organism evidence="1 2">
    <name type="scientific">Pleurodeles waltl</name>
    <name type="common">Iberian ribbed newt</name>
    <dbReference type="NCBI Taxonomy" id="8319"/>
    <lineage>
        <taxon>Eukaryota</taxon>
        <taxon>Metazoa</taxon>
        <taxon>Chordata</taxon>
        <taxon>Craniata</taxon>
        <taxon>Vertebrata</taxon>
        <taxon>Euteleostomi</taxon>
        <taxon>Amphibia</taxon>
        <taxon>Batrachia</taxon>
        <taxon>Caudata</taxon>
        <taxon>Salamandroidea</taxon>
        <taxon>Salamandridae</taxon>
        <taxon>Pleurodelinae</taxon>
        <taxon>Pleurodeles</taxon>
    </lineage>
</organism>
<sequence length="103" mass="11853">MHRCGADETRFIHVVWLCPGIQRFWQTVQKDLEEITGERSELTSLLALLGYNKDVPPATRRLVAIGLLLARHRIALQSARGPLPTLNKWLMDKTYFNTQSDTY</sequence>
<dbReference type="Proteomes" id="UP001066276">
    <property type="component" value="Chromosome 9"/>
</dbReference>
<accession>A0AAV7MRC7</accession>
<name>A0AAV7MRC7_PLEWA</name>
<dbReference type="EMBL" id="JANPWB010000013">
    <property type="protein sequence ID" value="KAJ1105639.1"/>
    <property type="molecule type" value="Genomic_DNA"/>
</dbReference>
<reference evidence="1" key="1">
    <citation type="journal article" date="2022" name="bioRxiv">
        <title>Sequencing and chromosome-scale assembly of the giantPleurodeles waltlgenome.</title>
        <authorList>
            <person name="Brown T."/>
            <person name="Elewa A."/>
            <person name="Iarovenko S."/>
            <person name="Subramanian E."/>
            <person name="Araus A.J."/>
            <person name="Petzold A."/>
            <person name="Susuki M."/>
            <person name="Suzuki K.-i.T."/>
            <person name="Hayashi T."/>
            <person name="Toyoda A."/>
            <person name="Oliveira C."/>
            <person name="Osipova E."/>
            <person name="Leigh N.D."/>
            <person name="Simon A."/>
            <person name="Yun M.H."/>
        </authorList>
    </citation>
    <scope>NUCLEOTIDE SEQUENCE</scope>
    <source>
        <strain evidence="1">20211129_DDA</strain>
        <tissue evidence="1">Liver</tissue>
    </source>
</reference>
<comment type="caution">
    <text evidence="1">The sequence shown here is derived from an EMBL/GenBank/DDBJ whole genome shotgun (WGS) entry which is preliminary data.</text>
</comment>
<evidence type="ECO:0000313" key="1">
    <source>
        <dbReference type="EMBL" id="KAJ1105639.1"/>
    </source>
</evidence>
<dbReference type="AlphaFoldDB" id="A0AAV7MRC7"/>
<proteinExistence type="predicted"/>
<gene>
    <name evidence="1" type="ORF">NDU88_003044</name>
</gene>
<keyword evidence="2" id="KW-1185">Reference proteome</keyword>
<evidence type="ECO:0000313" key="2">
    <source>
        <dbReference type="Proteomes" id="UP001066276"/>
    </source>
</evidence>